<feature type="transmembrane region" description="Helical" evidence="12">
    <location>
        <begin position="63"/>
        <end position="84"/>
    </location>
</feature>
<proteinExistence type="inferred from homology"/>
<dbReference type="InterPro" id="IPR037185">
    <property type="entry name" value="EmrE-like"/>
</dbReference>
<evidence type="ECO:0000256" key="10">
    <source>
        <dbReference type="ARBA" id="ARBA00023098"/>
    </source>
</evidence>
<keyword evidence="10" id="KW-0443">Lipid metabolism</keyword>
<evidence type="ECO:0000259" key="13">
    <source>
        <dbReference type="Pfam" id="PF00892"/>
    </source>
</evidence>
<dbReference type="InterPro" id="IPR000620">
    <property type="entry name" value="EamA_dom"/>
</dbReference>
<dbReference type="SUPFAM" id="SSF103481">
    <property type="entry name" value="Multidrug resistance efflux transporter EmrE"/>
    <property type="match status" value="1"/>
</dbReference>
<sequence>MNNLLILMALVPFSVVLNTMGQILLKSGSGQGMVNLNVFLGLVAYAVSTVSYIIILKRLNVSVAYPLVFGLTIVATTLAGANILKESVTVQQWMGVGLVISGICAISFGK</sequence>
<dbReference type="GO" id="GO:0005886">
    <property type="term" value="C:plasma membrane"/>
    <property type="evidence" value="ECO:0007669"/>
    <property type="project" value="UniProtKB-SubCell"/>
</dbReference>
<keyword evidence="9 12" id="KW-1133">Transmembrane helix</keyword>
<evidence type="ECO:0000313" key="15">
    <source>
        <dbReference type="Proteomes" id="UP001050975"/>
    </source>
</evidence>
<feature type="transmembrane region" description="Helical" evidence="12">
    <location>
        <begin position="37"/>
        <end position="56"/>
    </location>
</feature>
<name>A0AAV3XN98_9CYAN</name>
<evidence type="ECO:0000256" key="2">
    <source>
        <dbReference type="ARBA" id="ARBA00007362"/>
    </source>
</evidence>
<evidence type="ECO:0000256" key="3">
    <source>
        <dbReference type="ARBA" id="ARBA00022475"/>
    </source>
</evidence>
<keyword evidence="7 12" id="KW-0812">Transmembrane</keyword>
<dbReference type="GO" id="GO:0022857">
    <property type="term" value="F:transmembrane transporter activity"/>
    <property type="evidence" value="ECO:0007669"/>
    <property type="project" value="InterPro"/>
</dbReference>
<organism evidence="14 15">
    <name type="scientific">Microseira wollei NIES-4236</name>
    <dbReference type="NCBI Taxonomy" id="2530354"/>
    <lineage>
        <taxon>Bacteria</taxon>
        <taxon>Bacillati</taxon>
        <taxon>Cyanobacteriota</taxon>
        <taxon>Cyanophyceae</taxon>
        <taxon>Oscillatoriophycideae</taxon>
        <taxon>Aerosakkonematales</taxon>
        <taxon>Aerosakkonemataceae</taxon>
        <taxon>Microseira</taxon>
    </lineage>
</organism>
<evidence type="ECO:0000256" key="8">
    <source>
        <dbReference type="ARBA" id="ARBA00022985"/>
    </source>
</evidence>
<accession>A0AAV3XN98</accession>
<evidence type="ECO:0000256" key="12">
    <source>
        <dbReference type="SAM" id="Phobius"/>
    </source>
</evidence>
<dbReference type="AlphaFoldDB" id="A0AAV3XN98"/>
<dbReference type="RefSeq" id="WP_226589173.1">
    <property type="nucleotide sequence ID" value="NZ_BLAY01000149.1"/>
</dbReference>
<keyword evidence="5" id="KW-0997">Cell inner membrane</keyword>
<dbReference type="Proteomes" id="UP001050975">
    <property type="component" value="Unassembled WGS sequence"/>
</dbReference>
<keyword evidence="8" id="KW-0448">Lipopolysaccharide biosynthesis</keyword>
<dbReference type="Pfam" id="PF00892">
    <property type="entry name" value="EamA"/>
    <property type="match status" value="1"/>
</dbReference>
<keyword evidence="15" id="KW-1185">Reference proteome</keyword>
<evidence type="ECO:0000256" key="7">
    <source>
        <dbReference type="ARBA" id="ARBA00022692"/>
    </source>
</evidence>
<dbReference type="InterPro" id="IPR000390">
    <property type="entry name" value="Small_drug/metabolite_transptr"/>
</dbReference>
<evidence type="ECO:0000313" key="14">
    <source>
        <dbReference type="EMBL" id="GET42119.1"/>
    </source>
</evidence>
<dbReference type="PANTHER" id="PTHR30561:SF9">
    <property type="entry name" value="4-AMINO-4-DEOXY-L-ARABINOSE-PHOSPHOUNDECAPRENOL FLIPPASE SUBUNIT ARNF-RELATED"/>
    <property type="match status" value="1"/>
</dbReference>
<evidence type="ECO:0000256" key="5">
    <source>
        <dbReference type="ARBA" id="ARBA00022519"/>
    </source>
</evidence>
<keyword evidence="3" id="KW-1003">Cell membrane</keyword>
<comment type="subcellular location">
    <subcellularLocation>
        <location evidence="1">Cell membrane</location>
        <topology evidence="1">Multi-pass membrane protein</topology>
    </subcellularLocation>
</comment>
<evidence type="ECO:0000256" key="9">
    <source>
        <dbReference type="ARBA" id="ARBA00022989"/>
    </source>
</evidence>
<comment type="caution">
    <text evidence="14">The sequence shown here is derived from an EMBL/GenBank/DDBJ whole genome shotgun (WGS) entry which is preliminary data.</text>
</comment>
<evidence type="ECO:0000256" key="1">
    <source>
        <dbReference type="ARBA" id="ARBA00004651"/>
    </source>
</evidence>
<keyword evidence="11 12" id="KW-0472">Membrane</keyword>
<dbReference type="PANTHER" id="PTHR30561">
    <property type="entry name" value="SMR FAMILY PROTON-DEPENDENT DRUG EFFLUX TRANSPORTER SUGE"/>
    <property type="match status" value="1"/>
</dbReference>
<evidence type="ECO:0000256" key="4">
    <source>
        <dbReference type="ARBA" id="ARBA00022516"/>
    </source>
</evidence>
<comment type="similarity">
    <text evidence="2">Belongs to the EamA transporter family.</text>
</comment>
<keyword evidence="6" id="KW-0441">Lipid A biosynthesis</keyword>
<feature type="domain" description="EamA" evidence="13">
    <location>
        <begin position="25"/>
        <end position="107"/>
    </location>
</feature>
<protein>
    <recommendedName>
        <fullName evidence="13">EamA domain-containing protein</fullName>
    </recommendedName>
</protein>
<reference evidence="14" key="1">
    <citation type="submission" date="2019-10" db="EMBL/GenBank/DDBJ databases">
        <title>Draft genome sequece of Microseira wollei NIES-4236.</title>
        <authorList>
            <person name="Yamaguchi H."/>
            <person name="Suzuki S."/>
            <person name="Kawachi M."/>
        </authorList>
    </citation>
    <scope>NUCLEOTIDE SEQUENCE</scope>
    <source>
        <strain evidence="14">NIES-4236</strain>
    </source>
</reference>
<evidence type="ECO:0000256" key="6">
    <source>
        <dbReference type="ARBA" id="ARBA00022556"/>
    </source>
</evidence>
<dbReference type="GO" id="GO:0009103">
    <property type="term" value="P:lipopolysaccharide biosynthetic process"/>
    <property type="evidence" value="ECO:0007669"/>
    <property type="project" value="UniProtKB-KW"/>
</dbReference>
<keyword evidence="4" id="KW-0444">Lipid biosynthesis</keyword>
<gene>
    <name evidence="14" type="ORF">MiSe_69330</name>
</gene>
<dbReference type="Gene3D" id="1.10.3730.20">
    <property type="match status" value="1"/>
</dbReference>
<feature type="transmembrane region" description="Helical" evidence="12">
    <location>
        <begin position="90"/>
        <end position="109"/>
    </location>
</feature>
<evidence type="ECO:0000256" key="11">
    <source>
        <dbReference type="ARBA" id="ARBA00023136"/>
    </source>
</evidence>
<dbReference type="EMBL" id="BLAY01000149">
    <property type="protein sequence ID" value="GET42119.1"/>
    <property type="molecule type" value="Genomic_DNA"/>
</dbReference>